<proteinExistence type="predicted"/>
<feature type="transmembrane region" description="Helical" evidence="1">
    <location>
        <begin position="107"/>
        <end position="127"/>
    </location>
</feature>
<gene>
    <name evidence="2" type="ORF">SAMN05443248_2748</name>
</gene>
<keyword evidence="1" id="KW-1133">Transmembrane helix</keyword>
<reference evidence="2 3" key="1">
    <citation type="submission" date="2016-11" db="EMBL/GenBank/DDBJ databases">
        <authorList>
            <person name="Jaros S."/>
            <person name="Januszkiewicz K."/>
            <person name="Wedrychowicz H."/>
        </authorList>
    </citation>
    <scope>NUCLEOTIDE SEQUENCE [LARGE SCALE GENOMIC DNA]</scope>
    <source>
        <strain evidence="2 3">GAS138</strain>
    </source>
</reference>
<dbReference type="AlphaFoldDB" id="A0A1M5MVX7"/>
<feature type="transmembrane region" description="Helical" evidence="1">
    <location>
        <begin position="162"/>
        <end position="186"/>
    </location>
</feature>
<dbReference type="EMBL" id="LT670817">
    <property type="protein sequence ID" value="SHG81484.1"/>
    <property type="molecule type" value="Genomic_DNA"/>
</dbReference>
<feature type="transmembrane region" description="Helical" evidence="1">
    <location>
        <begin position="265"/>
        <end position="286"/>
    </location>
</feature>
<sequence>MYVVNNSARALLVALIPLAMVHALLTAMTLLAAQADQPNDLPTPDQVLMLYMTRLAADGALLFVGHRMLRQCAISSRIAYTLMGGAMAAAGYAIAIRNSLFSPGVGILLTIGLLPIIAGMIAGFLYGQFAGLAPARRFPPLSDEGLAMSLAFEGPTRVRTSVAAIVIAAMMPAVLTTILSISLASLLPGFVNYMSSGSNPVIAAALPAQLFLTFLVASILPSAIFVLCMHHIARALRRHRALAYAAIGGLMAALCAYLLSPMVPLAPASLLMIVAAAYGSIMGALYRRFAGLEPVPLPEAVIATDANSLVGADHPARRQHRVILSN</sequence>
<evidence type="ECO:0000313" key="3">
    <source>
        <dbReference type="Proteomes" id="UP000189796"/>
    </source>
</evidence>
<dbReference type="RefSeq" id="WP_079601684.1">
    <property type="nucleotide sequence ID" value="NZ_LT670817.1"/>
</dbReference>
<name>A0A1M5MVX7_9BRAD</name>
<organism evidence="2 3">
    <name type="scientific">Bradyrhizobium erythrophlei</name>
    <dbReference type="NCBI Taxonomy" id="1437360"/>
    <lineage>
        <taxon>Bacteria</taxon>
        <taxon>Pseudomonadati</taxon>
        <taxon>Pseudomonadota</taxon>
        <taxon>Alphaproteobacteria</taxon>
        <taxon>Hyphomicrobiales</taxon>
        <taxon>Nitrobacteraceae</taxon>
        <taxon>Bradyrhizobium</taxon>
    </lineage>
</organism>
<feature type="transmembrane region" description="Helical" evidence="1">
    <location>
        <begin position="78"/>
        <end position="95"/>
    </location>
</feature>
<feature type="transmembrane region" description="Helical" evidence="1">
    <location>
        <begin position="241"/>
        <end position="259"/>
    </location>
</feature>
<evidence type="ECO:0000256" key="1">
    <source>
        <dbReference type="SAM" id="Phobius"/>
    </source>
</evidence>
<dbReference type="OrthoDB" id="7204997at2"/>
<keyword evidence="1" id="KW-0812">Transmembrane</keyword>
<feature type="transmembrane region" description="Helical" evidence="1">
    <location>
        <begin position="48"/>
        <end position="66"/>
    </location>
</feature>
<dbReference type="Proteomes" id="UP000189796">
    <property type="component" value="Chromosome I"/>
</dbReference>
<feature type="transmembrane region" description="Helical" evidence="1">
    <location>
        <begin position="206"/>
        <end position="229"/>
    </location>
</feature>
<keyword evidence="1" id="KW-0472">Membrane</keyword>
<accession>A0A1M5MVX7</accession>
<evidence type="ECO:0000313" key="2">
    <source>
        <dbReference type="EMBL" id="SHG81484.1"/>
    </source>
</evidence>
<protein>
    <submittedName>
        <fullName evidence="2">Uncharacterized protein</fullName>
    </submittedName>
</protein>